<dbReference type="SUPFAM" id="SSF50978">
    <property type="entry name" value="WD40 repeat-like"/>
    <property type="match status" value="1"/>
</dbReference>
<evidence type="ECO:0000256" key="5">
    <source>
        <dbReference type="SAM" id="MobiDB-lite"/>
    </source>
</evidence>
<dbReference type="Gene3D" id="2.130.10.10">
    <property type="entry name" value="YVTN repeat-like/Quinoprotein amine dehydrogenase"/>
    <property type="match status" value="1"/>
</dbReference>
<dbReference type="Pfam" id="PF21032">
    <property type="entry name" value="PROPPIN"/>
    <property type="match status" value="1"/>
</dbReference>
<comment type="subcellular location">
    <subcellularLocation>
        <location evidence="1">Preautophagosomal structure membrane</location>
        <topology evidence="1">Peripheral membrane protein</topology>
    </subcellularLocation>
</comment>
<dbReference type="InterPro" id="IPR015943">
    <property type="entry name" value="WD40/YVTN_repeat-like_dom_sf"/>
</dbReference>
<dbReference type="HOGENOM" id="CLU_025895_2_1_1"/>
<dbReference type="EnsemblPlants" id="LPERR07G07520.1">
    <property type="protein sequence ID" value="LPERR07G07520.1"/>
    <property type="gene ID" value="LPERR07G07520"/>
</dbReference>
<evidence type="ECO:0000256" key="1">
    <source>
        <dbReference type="ARBA" id="ARBA00004623"/>
    </source>
</evidence>
<name>A0A0D9WX94_9ORYZ</name>
<reference evidence="6 7" key="1">
    <citation type="submission" date="2012-08" db="EMBL/GenBank/DDBJ databases">
        <title>Oryza genome evolution.</title>
        <authorList>
            <person name="Wing R.A."/>
        </authorList>
    </citation>
    <scope>NUCLEOTIDE SEQUENCE</scope>
</reference>
<reference evidence="7" key="2">
    <citation type="submission" date="2013-12" db="EMBL/GenBank/DDBJ databases">
        <authorList>
            <person name="Yu Y."/>
            <person name="Lee S."/>
            <person name="de Baynast K."/>
            <person name="Wissotski M."/>
            <person name="Liu L."/>
            <person name="Talag J."/>
            <person name="Goicoechea J."/>
            <person name="Angelova A."/>
            <person name="Jetty R."/>
            <person name="Kudrna D."/>
            <person name="Golser W."/>
            <person name="Rivera L."/>
            <person name="Zhang J."/>
            <person name="Wing R."/>
        </authorList>
    </citation>
    <scope>NUCLEOTIDE SEQUENCE</scope>
</reference>
<keyword evidence="7" id="KW-1185">Reference proteome</keyword>
<dbReference type="SMART" id="SM00320">
    <property type="entry name" value="WD40"/>
    <property type="match status" value="2"/>
</dbReference>
<dbReference type="InterPro" id="IPR048720">
    <property type="entry name" value="PROPPIN"/>
</dbReference>
<feature type="compositionally biased region" description="Polar residues" evidence="5">
    <location>
        <begin position="1"/>
        <end position="14"/>
    </location>
</feature>
<reference evidence="6" key="3">
    <citation type="submission" date="2015-04" db="UniProtKB">
        <authorList>
            <consortium name="EnsemblPlants"/>
        </authorList>
    </citation>
    <scope>IDENTIFICATION</scope>
</reference>
<comment type="similarity">
    <text evidence="4">Belongs to the WD repeat PROPPIN family.</text>
</comment>
<dbReference type="AlphaFoldDB" id="A0A0D9WX94"/>
<keyword evidence="2" id="KW-0853">WD repeat</keyword>
<evidence type="ECO:0000256" key="3">
    <source>
        <dbReference type="ARBA" id="ARBA00022737"/>
    </source>
</evidence>
<proteinExistence type="inferred from homology"/>
<accession>A0A0D9WX94</accession>
<evidence type="ECO:0008006" key="8">
    <source>
        <dbReference type="Google" id="ProtNLM"/>
    </source>
</evidence>
<dbReference type="InterPro" id="IPR036322">
    <property type="entry name" value="WD40_repeat_dom_sf"/>
</dbReference>
<dbReference type="eggNOG" id="KOG2111">
    <property type="taxonomic scope" value="Eukaryota"/>
</dbReference>
<evidence type="ECO:0000313" key="7">
    <source>
        <dbReference type="Proteomes" id="UP000032180"/>
    </source>
</evidence>
<dbReference type="STRING" id="77586.A0A0D9WX94"/>
<dbReference type="Proteomes" id="UP000032180">
    <property type="component" value="Chromosome 7"/>
</dbReference>
<dbReference type="PANTHER" id="PTHR11227">
    <property type="entry name" value="WD-REPEAT PROTEIN INTERACTING WITH PHOSPHOINOSIDES WIPI -RELATED"/>
    <property type="match status" value="1"/>
</dbReference>
<dbReference type="Gramene" id="LPERR07G07520.1">
    <property type="protein sequence ID" value="LPERR07G07520.1"/>
    <property type="gene ID" value="LPERR07G07520"/>
</dbReference>
<organism evidence="6 7">
    <name type="scientific">Leersia perrieri</name>
    <dbReference type="NCBI Taxonomy" id="77586"/>
    <lineage>
        <taxon>Eukaryota</taxon>
        <taxon>Viridiplantae</taxon>
        <taxon>Streptophyta</taxon>
        <taxon>Embryophyta</taxon>
        <taxon>Tracheophyta</taxon>
        <taxon>Spermatophyta</taxon>
        <taxon>Magnoliopsida</taxon>
        <taxon>Liliopsida</taxon>
        <taxon>Poales</taxon>
        <taxon>Poaceae</taxon>
        <taxon>BOP clade</taxon>
        <taxon>Oryzoideae</taxon>
        <taxon>Oryzeae</taxon>
        <taxon>Oryzinae</taxon>
        <taxon>Leersia</taxon>
    </lineage>
</organism>
<feature type="region of interest" description="Disordered" evidence="5">
    <location>
        <begin position="1"/>
        <end position="23"/>
    </location>
</feature>
<evidence type="ECO:0000256" key="4">
    <source>
        <dbReference type="ARBA" id="ARBA00025740"/>
    </source>
</evidence>
<dbReference type="InterPro" id="IPR001680">
    <property type="entry name" value="WD40_rpt"/>
</dbReference>
<sequence>MDATISKTMMTPTSAVDAGNSPPAPKPPPLVNLAFNPFSTRFLASTATGLHVFSCFNSFHKIISRDVVDAEVSSNNNGGWKVVMADIYNETFAAVVFRRPKDNNNSNGKTEFTDKICFWVVPNGRIYPMGKDLPFDVVTGIRLTGEHMVVAGEERTALYEIPHHGSPPKKVKVVETAANPLGLAAVAQSASPFVMVSPHKMKGVLQIHRLGLAEEHVCVRAHCSAVAAFALSDDGRLLATAGKKGTLVRIFNTSDGKLLQELRRGVDRADIYSIVFSTDSKWLAVSSNKGTVHVFHTNIELESSSKESNQDATEAPAAKAANQGYVSYMKGYFFPKYFKPQKSLAQFHLPEGKIYLVVFGTRPNTILIIGMDGRFYRCQFDPIEPGDMRQLEYRNFLYM</sequence>
<protein>
    <recommendedName>
        <fullName evidence="8">Anaphase-promoting complex subunit 4 WD40 domain-containing protein</fullName>
    </recommendedName>
</protein>
<dbReference type="GO" id="GO:0034045">
    <property type="term" value="C:phagophore assembly site membrane"/>
    <property type="evidence" value="ECO:0007669"/>
    <property type="project" value="UniProtKB-SubCell"/>
</dbReference>
<keyword evidence="3" id="KW-0677">Repeat</keyword>
<evidence type="ECO:0000256" key="2">
    <source>
        <dbReference type="ARBA" id="ARBA00022574"/>
    </source>
</evidence>
<evidence type="ECO:0000313" key="6">
    <source>
        <dbReference type="EnsemblPlants" id="LPERR07G07520.1"/>
    </source>
</evidence>